<reference evidence="2" key="2">
    <citation type="journal article" date="2019" name="Genome Biol. Evol.">
        <title>Day and night: Metabolic profiles and evolutionary relationships of six axenic non-marine cyanobacteria.</title>
        <authorList>
            <person name="Will S.E."/>
            <person name="Henke P."/>
            <person name="Boedeker C."/>
            <person name="Huang S."/>
            <person name="Brinkmann H."/>
            <person name="Rohde M."/>
            <person name="Jarek M."/>
            <person name="Friedl T."/>
            <person name="Seufert S."/>
            <person name="Schumacher M."/>
            <person name="Overmann J."/>
            <person name="Neumann-Schaal M."/>
            <person name="Petersen J."/>
        </authorList>
    </citation>
    <scope>NUCLEOTIDE SEQUENCE [LARGE SCALE GENOMIC DNA]</scope>
    <source>
        <strain evidence="2">PCC 7102</strain>
    </source>
</reference>
<evidence type="ECO:0000313" key="2">
    <source>
        <dbReference type="EMBL" id="RUT03245.1"/>
    </source>
</evidence>
<comment type="caution">
    <text evidence="2">The sequence shown here is derived from an EMBL/GenBank/DDBJ whole genome shotgun (WGS) entry which is preliminary data.</text>
</comment>
<dbReference type="Proteomes" id="UP000271624">
    <property type="component" value="Unassembled WGS sequence"/>
</dbReference>
<dbReference type="InterPro" id="IPR027417">
    <property type="entry name" value="P-loop_NTPase"/>
</dbReference>
<keyword evidence="3" id="KW-1185">Reference proteome</keyword>
<gene>
    <name evidence="2" type="ORF">DSM106972_055530</name>
</gene>
<dbReference type="SUPFAM" id="SSF52540">
    <property type="entry name" value="P-loop containing nucleoside triphosphate hydrolases"/>
    <property type="match status" value="1"/>
</dbReference>
<proteinExistence type="predicted"/>
<name>A0A433VAW4_9CYAN</name>
<dbReference type="EMBL" id="RSCL01000014">
    <property type="protein sequence ID" value="RUT03245.1"/>
    <property type="molecule type" value="Genomic_DNA"/>
</dbReference>
<reference evidence="2" key="1">
    <citation type="submission" date="2018-12" db="EMBL/GenBank/DDBJ databases">
        <authorList>
            <person name="Will S."/>
            <person name="Neumann-Schaal M."/>
            <person name="Henke P."/>
        </authorList>
    </citation>
    <scope>NUCLEOTIDE SEQUENCE</scope>
    <source>
        <strain evidence="2">PCC 7102</strain>
    </source>
</reference>
<feature type="domain" description="UvrD-like helicase C-terminal" evidence="1">
    <location>
        <begin position="72"/>
        <end position="115"/>
    </location>
</feature>
<sequence length="120" mass="13668">MGQDVEFHNYNGDAQLKKILGQVLHHLVINEGFATKDIVILTTTRKQALQNQMVGQFRIKAEPDISRKEILCNTIYHFKGLESKVVILVETESQTPNHQQLLYVGASRARHHLIILQPLS</sequence>
<evidence type="ECO:0000313" key="3">
    <source>
        <dbReference type="Proteomes" id="UP000271624"/>
    </source>
</evidence>
<protein>
    <recommendedName>
        <fullName evidence="1">UvrD-like helicase C-terminal domain-containing protein</fullName>
    </recommendedName>
</protein>
<accession>A0A433VAW4</accession>
<dbReference type="AlphaFoldDB" id="A0A433VAW4"/>
<organism evidence="2 3">
    <name type="scientific">Dulcicalothrix desertica PCC 7102</name>
    <dbReference type="NCBI Taxonomy" id="232991"/>
    <lineage>
        <taxon>Bacteria</taxon>
        <taxon>Bacillati</taxon>
        <taxon>Cyanobacteriota</taxon>
        <taxon>Cyanophyceae</taxon>
        <taxon>Nostocales</taxon>
        <taxon>Calotrichaceae</taxon>
        <taxon>Dulcicalothrix</taxon>
    </lineage>
</organism>
<dbReference type="InterPro" id="IPR027785">
    <property type="entry name" value="UvrD-like_helicase_C"/>
</dbReference>
<dbReference type="Pfam" id="PF13538">
    <property type="entry name" value="UvrD_C_2"/>
    <property type="match status" value="1"/>
</dbReference>
<evidence type="ECO:0000259" key="1">
    <source>
        <dbReference type="Pfam" id="PF13538"/>
    </source>
</evidence>
<dbReference type="Gene3D" id="3.40.50.300">
    <property type="entry name" value="P-loop containing nucleotide triphosphate hydrolases"/>
    <property type="match status" value="1"/>
</dbReference>